<protein>
    <recommendedName>
        <fullName evidence="3">2-oxoisovalerate dehydrogenase</fullName>
    </recommendedName>
</protein>
<evidence type="ECO:0008006" key="3">
    <source>
        <dbReference type="Google" id="ProtNLM"/>
    </source>
</evidence>
<gene>
    <name evidence="1" type="ORF">DLNHIDIE_02566</name>
</gene>
<name>A0A543Q0C4_ACITH</name>
<evidence type="ECO:0000313" key="2">
    <source>
        <dbReference type="Proteomes" id="UP000315403"/>
    </source>
</evidence>
<dbReference type="AlphaFoldDB" id="A0A543Q0C4"/>
<evidence type="ECO:0000313" key="1">
    <source>
        <dbReference type="EMBL" id="TQN49777.1"/>
    </source>
</evidence>
<dbReference type="Proteomes" id="UP000315403">
    <property type="component" value="Unassembled WGS sequence"/>
</dbReference>
<proteinExistence type="predicted"/>
<sequence length="85" mass="9442">MSELHFIVEEAPEGGFIARAVGMDIFTEADDLPALHAQVRDAVHCHFEDALYSLDNIALLISRAWIETCGSGRPTPDWMALVCRK</sequence>
<organism evidence="1 2">
    <name type="scientific">Acidithiobacillus thiooxidans ATCC 19377</name>
    <dbReference type="NCBI Taxonomy" id="637390"/>
    <lineage>
        <taxon>Bacteria</taxon>
        <taxon>Pseudomonadati</taxon>
        <taxon>Pseudomonadota</taxon>
        <taxon>Acidithiobacillia</taxon>
        <taxon>Acidithiobacillales</taxon>
        <taxon>Acidithiobacillaceae</taxon>
        <taxon>Acidithiobacillus</taxon>
    </lineage>
</organism>
<reference evidence="1 2" key="1">
    <citation type="submission" date="2019-03" db="EMBL/GenBank/DDBJ databases">
        <title>New insights into Acidothiobacillus thiooxidans sulfur metabolism through coupled gene expression, solution geochemistry, microscopy and spectroscopy analyses.</title>
        <authorList>
            <person name="Camacho D."/>
            <person name="Frazao R."/>
            <person name="Fouillen A."/>
            <person name="Nanci A."/>
            <person name="Lang B.F."/>
            <person name="Apte S.C."/>
            <person name="Baron C."/>
            <person name="Warren L.A."/>
        </authorList>
    </citation>
    <scope>NUCLEOTIDE SEQUENCE [LARGE SCALE GENOMIC DNA]</scope>
    <source>
        <strain evidence="1 2">ATCC 19377</strain>
    </source>
</reference>
<dbReference type="RefSeq" id="WP_210434825.1">
    <property type="nucleotide sequence ID" value="NZ_SZUV01000002.1"/>
</dbReference>
<accession>A0A543Q0C4</accession>
<comment type="caution">
    <text evidence="1">The sequence shown here is derived from an EMBL/GenBank/DDBJ whole genome shotgun (WGS) entry which is preliminary data.</text>
</comment>
<dbReference type="EMBL" id="SZUV01000002">
    <property type="protein sequence ID" value="TQN49777.1"/>
    <property type="molecule type" value="Genomic_DNA"/>
</dbReference>